<sequence>MLLGISATCRQGRLLSKRLVAGGRGHASPLSAVVRQLSSTTPDSRTVVSSSTSPPSSSNWPARTRPALFPPTVPPINIAHQYFHTTTGRLVDAAKEVTSETTYRALSPEIRSAIIGDLNSVDFDKNGKIDAEELKALLRRHNDSFTEAEIIELSQLFYSSLARRA</sequence>
<dbReference type="InterPro" id="IPR011992">
    <property type="entry name" value="EF-hand-dom_pair"/>
</dbReference>
<evidence type="ECO:0000256" key="1">
    <source>
        <dbReference type="ARBA" id="ARBA00022837"/>
    </source>
</evidence>
<protein>
    <recommendedName>
        <fullName evidence="3">EF-hand domain-containing protein</fullName>
    </recommendedName>
</protein>
<feature type="domain" description="EF-hand" evidence="3">
    <location>
        <begin position="119"/>
        <end position="144"/>
    </location>
</feature>
<proteinExistence type="predicted"/>
<dbReference type="Proteomes" id="UP000266841">
    <property type="component" value="Unassembled WGS sequence"/>
</dbReference>
<dbReference type="SUPFAM" id="SSF47473">
    <property type="entry name" value="EF-hand"/>
    <property type="match status" value="1"/>
</dbReference>
<dbReference type="InterPro" id="IPR018247">
    <property type="entry name" value="EF_Hand_1_Ca_BS"/>
</dbReference>
<feature type="compositionally biased region" description="Low complexity" evidence="2">
    <location>
        <begin position="38"/>
        <end position="58"/>
    </location>
</feature>
<dbReference type="PROSITE" id="PS50222">
    <property type="entry name" value="EF_HAND_2"/>
    <property type="match status" value="1"/>
</dbReference>
<dbReference type="Gene3D" id="1.10.238.10">
    <property type="entry name" value="EF-hand"/>
    <property type="match status" value="1"/>
</dbReference>
<gene>
    <name evidence="4" type="ORF">THAOC_33762</name>
</gene>
<keyword evidence="1" id="KW-0106">Calcium</keyword>
<evidence type="ECO:0000259" key="3">
    <source>
        <dbReference type="PROSITE" id="PS50222"/>
    </source>
</evidence>
<evidence type="ECO:0000313" key="5">
    <source>
        <dbReference type="Proteomes" id="UP000266841"/>
    </source>
</evidence>
<reference evidence="4 5" key="1">
    <citation type="journal article" date="2012" name="Genome Biol.">
        <title>Genome and low-iron response of an oceanic diatom adapted to chronic iron limitation.</title>
        <authorList>
            <person name="Lommer M."/>
            <person name="Specht M."/>
            <person name="Roy A.S."/>
            <person name="Kraemer L."/>
            <person name="Andreson R."/>
            <person name="Gutowska M.A."/>
            <person name="Wolf J."/>
            <person name="Bergner S.V."/>
            <person name="Schilhabel M.B."/>
            <person name="Klostermeier U.C."/>
            <person name="Beiko R.G."/>
            <person name="Rosenstiel P."/>
            <person name="Hippler M."/>
            <person name="Laroche J."/>
        </authorList>
    </citation>
    <scope>NUCLEOTIDE SEQUENCE [LARGE SCALE GENOMIC DNA]</scope>
    <source>
        <strain evidence="4 5">CCMP1005</strain>
    </source>
</reference>
<dbReference type="PROSITE" id="PS00018">
    <property type="entry name" value="EF_HAND_1"/>
    <property type="match status" value="1"/>
</dbReference>
<dbReference type="EMBL" id="AGNL01046881">
    <property type="protein sequence ID" value="EJK47506.1"/>
    <property type="molecule type" value="Genomic_DNA"/>
</dbReference>
<organism evidence="4 5">
    <name type="scientific">Thalassiosira oceanica</name>
    <name type="common">Marine diatom</name>
    <dbReference type="NCBI Taxonomy" id="159749"/>
    <lineage>
        <taxon>Eukaryota</taxon>
        <taxon>Sar</taxon>
        <taxon>Stramenopiles</taxon>
        <taxon>Ochrophyta</taxon>
        <taxon>Bacillariophyta</taxon>
        <taxon>Coscinodiscophyceae</taxon>
        <taxon>Thalassiosirophycidae</taxon>
        <taxon>Thalassiosirales</taxon>
        <taxon>Thalassiosiraceae</taxon>
        <taxon>Thalassiosira</taxon>
    </lineage>
</organism>
<keyword evidence="5" id="KW-1185">Reference proteome</keyword>
<name>K0REK9_THAOC</name>
<evidence type="ECO:0000313" key="4">
    <source>
        <dbReference type="EMBL" id="EJK47506.1"/>
    </source>
</evidence>
<evidence type="ECO:0000256" key="2">
    <source>
        <dbReference type="SAM" id="MobiDB-lite"/>
    </source>
</evidence>
<feature type="region of interest" description="Disordered" evidence="2">
    <location>
        <begin position="38"/>
        <end position="62"/>
    </location>
</feature>
<dbReference type="GO" id="GO:0005509">
    <property type="term" value="F:calcium ion binding"/>
    <property type="evidence" value="ECO:0007669"/>
    <property type="project" value="InterPro"/>
</dbReference>
<comment type="caution">
    <text evidence="4">The sequence shown here is derived from an EMBL/GenBank/DDBJ whole genome shotgun (WGS) entry which is preliminary data.</text>
</comment>
<dbReference type="AlphaFoldDB" id="K0REK9"/>
<dbReference type="InterPro" id="IPR002048">
    <property type="entry name" value="EF_hand_dom"/>
</dbReference>
<accession>K0REK9</accession>